<feature type="domain" description="Myb-like" evidence="7">
    <location>
        <begin position="62"/>
        <end position="112"/>
    </location>
</feature>
<dbReference type="OrthoDB" id="2143914at2759"/>
<keyword evidence="6" id="KW-0539">Nucleus</keyword>
<evidence type="ECO:0000256" key="6">
    <source>
        <dbReference type="ARBA" id="ARBA00023242"/>
    </source>
</evidence>
<evidence type="ECO:0000313" key="9">
    <source>
        <dbReference type="Proteomes" id="UP000504607"/>
    </source>
</evidence>
<dbReference type="FunFam" id="1.10.10.60:FF:000394">
    <property type="entry name" value="MYB transcription factor"/>
    <property type="match status" value="1"/>
</dbReference>
<keyword evidence="9" id="KW-1185">Reference proteome</keyword>
<dbReference type="RefSeq" id="XP_010921545.1">
    <property type="nucleotide sequence ID" value="XM_010923243.1"/>
</dbReference>
<dbReference type="GO" id="GO:0005634">
    <property type="term" value="C:nucleus"/>
    <property type="evidence" value="ECO:0007669"/>
    <property type="project" value="UniProtKB-SubCell"/>
</dbReference>
<dbReference type="SMART" id="SM00717">
    <property type="entry name" value="SANT"/>
    <property type="match status" value="2"/>
</dbReference>
<dbReference type="InterPro" id="IPR015495">
    <property type="entry name" value="Myb_TF_plants"/>
</dbReference>
<keyword evidence="2" id="KW-0677">Repeat</keyword>
<feature type="domain" description="HTH myb-type" evidence="8">
    <location>
        <begin position="66"/>
        <end position="116"/>
    </location>
</feature>
<dbReference type="InterPro" id="IPR009057">
    <property type="entry name" value="Homeodomain-like_sf"/>
</dbReference>
<keyword evidence="5" id="KW-0804">Transcription</keyword>
<evidence type="ECO:0000256" key="5">
    <source>
        <dbReference type="ARBA" id="ARBA00023163"/>
    </source>
</evidence>
<dbReference type="InterPro" id="IPR001005">
    <property type="entry name" value="SANT/Myb"/>
</dbReference>
<dbReference type="Gene3D" id="1.10.10.60">
    <property type="entry name" value="Homeodomain-like"/>
    <property type="match status" value="2"/>
</dbReference>
<dbReference type="GeneID" id="105045077"/>
<evidence type="ECO:0000259" key="7">
    <source>
        <dbReference type="PROSITE" id="PS50090"/>
    </source>
</evidence>
<evidence type="ECO:0000256" key="1">
    <source>
        <dbReference type="ARBA" id="ARBA00004123"/>
    </source>
</evidence>
<accession>A0A6I9RDF0</accession>
<dbReference type="Pfam" id="PF00249">
    <property type="entry name" value="Myb_DNA-binding"/>
    <property type="match status" value="2"/>
</dbReference>
<reference evidence="10" key="1">
    <citation type="submission" date="2025-08" db="UniProtKB">
        <authorList>
            <consortium name="RefSeq"/>
        </authorList>
    </citation>
    <scope>IDENTIFICATION</scope>
</reference>
<dbReference type="InterPro" id="IPR017930">
    <property type="entry name" value="Myb_dom"/>
</dbReference>
<dbReference type="PANTHER" id="PTHR47994">
    <property type="entry name" value="F14D16.11-RELATED"/>
    <property type="match status" value="1"/>
</dbReference>
<feature type="domain" description="Myb-like" evidence="7">
    <location>
        <begin position="9"/>
        <end position="61"/>
    </location>
</feature>
<dbReference type="GO" id="GO:0000976">
    <property type="term" value="F:transcription cis-regulatory region binding"/>
    <property type="evidence" value="ECO:0007669"/>
    <property type="project" value="UniProtKB-ARBA"/>
</dbReference>
<dbReference type="InParanoid" id="A0A6I9RDF0"/>
<keyword evidence="4" id="KW-0238">DNA-binding</keyword>
<comment type="subcellular location">
    <subcellularLocation>
        <location evidence="1">Nucleus</location>
    </subcellularLocation>
</comment>
<dbReference type="FunFam" id="1.10.10.60:FF:000015">
    <property type="entry name" value="Transcription factor RAX3"/>
    <property type="match status" value="1"/>
</dbReference>
<dbReference type="PROSITE" id="PS51294">
    <property type="entry name" value="HTH_MYB"/>
    <property type="match status" value="2"/>
</dbReference>
<evidence type="ECO:0000256" key="2">
    <source>
        <dbReference type="ARBA" id="ARBA00022737"/>
    </source>
</evidence>
<proteinExistence type="predicted"/>
<dbReference type="PROSITE" id="PS50090">
    <property type="entry name" value="MYB_LIKE"/>
    <property type="match status" value="2"/>
</dbReference>
<sequence>MGRPPCCDRLNVKRGPWTAEEDAKLLAYTSTHGTGNWTSVPKKAGLKRCGKSCRLRWTNYLRPNLKHEGFTPEEEELIITLHATIGSRWSIIANQLPGRTDNDVKNYWNTKLRKKLIQKGIDPVTHRPISEIIQSIGGLPTSATTSTGRGKYHSLHSTRISCFNRDLKNVFLSKSTAFVDPNFQESKPLTSNHFPQFYDVNAMTVATCATSSEASSSSTVVTTQFNAPSLSTEIKWSDFLIADSSMGASSSQVQHAFLGGSPSWKAKMDIESEQLMAESGVANQNDLVDEWYGALDGEVSNVWGAPFDGSTSFVDAILDRDREMVFQFPEFLDDSYDIL</sequence>
<gene>
    <name evidence="10" type="primary">LOC105045077</name>
</gene>
<dbReference type="Proteomes" id="UP000504607">
    <property type="component" value="Chromosome 5"/>
</dbReference>
<keyword evidence="3" id="KW-0805">Transcription regulation</keyword>
<evidence type="ECO:0000259" key="8">
    <source>
        <dbReference type="PROSITE" id="PS51294"/>
    </source>
</evidence>
<name>A0A6I9RDF0_ELAGV</name>
<evidence type="ECO:0000313" key="10">
    <source>
        <dbReference type="RefSeq" id="XP_010921545.1"/>
    </source>
</evidence>
<dbReference type="KEGG" id="egu:105045077"/>
<dbReference type="CDD" id="cd00167">
    <property type="entry name" value="SANT"/>
    <property type="match status" value="2"/>
</dbReference>
<dbReference type="AlphaFoldDB" id="A0A6I9RDF0"/>
<evidence type="ECO:0000256" key="4">
    <source>
        <dbReference type="ARBA" id="ARBA00023125"/>
    </source>
</evidence>
<feature type="domain" description="HTH myb-type" evidence="8">
    <location>
        <begin position="9"/>
        <end position="65"/>
    </location>
</feature>
<dbReference type="PANTHER" id="PTHR47994:SF5">
    <property type="entry name" value="F14D16.11-RELATED"/>
    <property type="match status" value="1"/>
</dbReference>
<dbReference type="SUPFAM" id="SSF46689">
    <property type="entry name" value="Homeodomain-like"/>
    <property type="match status" value="1"/>
</dbReference>
<organism evidence="9 10">
    <name type="scientific">Elaeis guineensis var. tenera</name>
    <name type="common">Oil palm</name>
    <dbReference type="NCBI Taxonomy" id="51953"/>
    <lineage>
        <taxon>Eukaryota</taxon>
        <taxon>Viridiplantae</taxon>
        <taxon>Streptophyta</taxon>
        <taxon>Embryophyta</taxon>
        <taxon>Tracheophyta</taxon>
        <taxon>Spermatophyta</taxon>
        <taxon>Magnoliopsida</taxon>
        <taxon>Liliopsida</taxon>
        <taxon>Arecaceae</taxon>
        <taxon>Arecoideae</taxon>
        <taxon>Cocoseae</taxon>
        <taxon>Elaeidinae</taxon>
        <taxon>Elaeis</taxon>
    </lineage>
</organism>
<evidence type="ECO:0000256" key="3">
    <source>
        <dbReference type="ARBA" id="ARBA00023015"/>
    </source>
</evidence>
<protein>
    <submittedName>
        <fullName evidence="10">Transcription factor MYB35</fullName>
    </submittedName>
</protein>